<dbReference type="PANTHER" id="PTHR45868:SF14">
    <property type="entry name" value="OS08G0205500 PROTEIN"/>
    <property type="match status" value="1"/>
</dbReference>
<name>A0A0E0AS61_9ORYZ</name>
<dbReference type="EnsemblPlants" id="OGLUM08G06460.1">
    <property type="protein sequence ID" value="OGLUM08G06460.1"/>
    <property type="gene ID" value="OGLUM08G06460"/>
</dbReference>
<keyword evidence="2" id="KW-0479">Metal-binding</keyword>
<evidence type="ECO:0000256" key="4">
    <source>
        <dbReference type="ARBA" id="ARBA00024045"/>
    </source>
</evidence>
<reference evidence="7" key="1">
    <citation type="submission" date="2015-04" db="UniProtKB">
        <authorList>
            <consortium name="EnsemblPlants"/>
        </authorList>
    </citation>
    <scope>IDENTIFICATION</scope>
</reference>
<sequence length="234" mass="24491">MAKEQDQLIKRVELKVSVNCCDGCRSKVLKALNLKGVLRTEVHPTAGRVVVVGDVDAGRLVKRLAKVGKIAEVIVVAQPWPEVEKRRHDVDKNGGKKEASPDNGRMGGENAGGNVDKRGKNGGEGSGASSARIHGGGGGGVSEGDDDVKAAMCCYHRAEPPAMAVPVLQPPYYAANCAMPPPPAYGFGGCYHGIPPLALAPCSGRIPVVRPQPTRFADEGCLYGDDDTAGCHVM</sequence>
<keyword evidence="3" id="KW-0636">Prenylation</keyword>
<keyword evidence="3" id="KW-0449">Lipoprotein</keyword>
<evidence type="ECO:0000256" key="5">
    <source>
        <dbReference type="SAM" id="MobiDB-lite"/>
    </source>
</evidence>
<dbReference type="GO" id="GO:0046872">
    <property type="term" value="F:metal ion binding"/>
    <property type="evidence" value="ECO:0007669"/>
    <property type="project" value="UniProtKB-KW"/>
</dbReference>
<feature type="compositionally biased region" description="Basic and acidic residues" evidence="5">
    <location>
        <begin position="85"/>
        <end position="100"/>
    </location>
</feature>
<dbReference type="HOGENOM" id="CLU_063559_1_0_1"/>
<dbReference type="Gramene" id="OGLUM08G06460.1">
    <property type="protein sequence ID" value="OGLUM08G06460.1"/>
    <property type="gene ID" value="OGLUM08G06460"/>
</dbReference>
<dbReference type="PROSITE" id="PS50846">
    <property type="entry name" value="HMA_2"/>
    <property type="match status" value="1"/>
</dbReference>
<keyword evidence="8" id="KW-1185">Reference proteome</keyword>
<dbReference type="eggNOG" id="KOG1603">
    <property type="taxonomic scope" value="Eukaryota"/>
</dbReference>
<proteinExistence type="inferred from homology"/>
<reference evidence="7" key="2">
    <citation type="submission" date="2018-05" db="EMBL/GenBank/DDBJ databases">
        <title>OgluRS3 (Oryza glumaepatula Reference Sequence Version 3).</title>
        <authorList>
            <person name="Zhang J."/>
            <person name="Kudrna D."/>
            <person name="Lee S."/>
            <person name="Talag J."/>
            <person name="Welchert J."/>
            <person name="Wing R.A."/>
        </authorList>
    </citation>
    <scope>NUCLEOTIDE SEQUENCE [LARGE SCALE GENOMIC DNA]</scope>
</reference>
<dbReference type="SUPFAM" id="SSF55008">
    <property type="entry name" value="HMA, heavy metal-associated domain"/>
    <property type="match status" value="1"/>
</dbReference>
<evidence type="ECO:0000313" key="7">
    <source>
        <dbReference type="EnsemblPlants" id="OGLUM08G06460.1"/>
    </source>
</evidence>
<feature type="domain" description="HMA" evidence="6">
    <location>
        <begin position="9"/>
        <end position="72"/>
    </location>
</feature>
<keyword evidence="1" id="KW-0488">Methylation</keyword>
<evidence type="ECO:0000313" key="8">
    <source>
        <dbReference type="Proteomes" id="UP000026961"/>
    </source>
</evidence>
<protein>
    <recommendedName>
        <fullName evidence="6">HMA domain-containing protein</fullName>
    </recommendedName>
</protein>
<organism evidence="7">
    <name type="scientific">Oryza glumipatula</name>
    <dbReference type="NCBI Taxonomy" id="40148"/>
    <lineage>
        <taxon>Eukaryota</taxon>
        <taxon>Viridiplantae</taxon>
        <taxon>Streptophyta</taxon>
        <taxon>Embryophyta</taxon>
        <taxon>Tracheophyta</taxon>
        <taxon>Spermatophyta</taxon>
        <taxon>Magnoliopsida</taxon>
        <taxon>Liliopsida</taxon>
        <taxon>Poales</taxon>
        <taxon>Poaceae</taxon>
        <taxon>BOP clade</taxon>
        <taxon>Oryzoideae</taxon>
        <taxon>Oryzeae</taxon>
        <taxon>Oryzinae</taxon>
        <taxon>Oryza</taxon>
    </lineage>
</organism>
<evidence type="ECO:0000256" key="3">
    <source>
        <dbReference type="ARBA" id="ARBA00023289"/>
    </source>
</evidence>
<feature type="region of interest" description="Disordered" evidence="5">
    <location>
        <begin position="85"/>
        <end position="142"/>
    </location>
</feature>
<dbReference type="STRING" id="40148.A0A0E0AS61"/>
<accession>A0A0E0AS61</accession>
<evidence type="ECO:0000256" key="2">
    <source>
        <dbReference type="ARBA" id="ARBA00022723"/>
    </source>
</evidence>
<dbReference type="Gene3D" id="3.30.70.100">
    <property type="match status" value="1"/>
</dbReference>
<dbReference type="Pfam" id="PF00403">
    <property type="entry name" value="HMA"/>
    <property type="match status" value="1"/>
</dbReference>
<evidence type="ECO:0000259" key="6">
    <source>
        <dbReference type="PROSITE" id="PS50846"/>
    </source>
</evidence>
<dbReference type="Proteomes" id="UP000026961">
    <property type="component" value="Chromosome 8"/>
</dbReference>
<dbReference type="InterPro" id="IPR036163">
    <property type="entry name" value="HMA_dom_sf"/>
</dbReference>
<dbReference type="PANTHER" id="PTHR45868">
    <property type="entry name" value="HEAVY METAL-ASSOCIATED ISOPRENYLATED PLANT PROTEIN 33-RELATED"/>
    <property type="match status" value="1"/>
</dbReference>
<evidence type="ECO:0000256" key="1">
    <source>
        <dbReference type="ARBA" id="ARBA00022481"/>
    </source>
</evidence>
<dbReference type="AlphaFoldDB" id="A0A0E0AS61"/>
<comment type="similarity">
    <text evidence="4">Belongs to the HIPP family.</text>
</comment>
<dbReference type="InterPro" id="IPR006121">
    <property type="entry name" value="HMA_dom"/>
</dbReference>